<keyword evidence="3" id="KW-1185">Reference proteome</keyword>
<dbReference type="OrthoDB" id="9888050at2"/>
<evidence type="ECO:0000256" key="1">
    <source>
        <dbReference type="SAM" id="Phobius"/>
    </source>
</evidence>
<dbReference type="Proteomes" id="UP000247612">
    <property type="component" value="Unassembled WGS sequence"/>
</dbReference>
<feature type="transmembrane region" description="Helical" evidence="1">
    <location>
        <begin position="9"/>
        <end position="28"/>
    </location>
</feature>
<keyword evidence="1" id="KW-1133">Transmembrane helix</keyword>
<dbReference type="RefSeq" id="WP_022938438.1">
    <property type="nucleotide sequence ID" value="NZ_CABKRQ010000005.1"/>
</dbReference>
<gene>
    <name evidence="2" type="ORF">DES51_10341</name>
</gene>
<comment type="caution">
    <text evidence="2">The sequence shown here is derived from an EMBL/GenBank/DDBJ whole genome shotgun (WGS) entry which is preliminary data.</text>
</comment>
<evidence type="ECO:0000313" key="3">
    <source>
        <dbReference type="Proteomes" id="UP000247612"/>
    </source>
</evidence>
<dbReference type="EMBL" id="QJKH01000003">
    <property type="protein sequence ID" value="PXX80450.1"/>
    <property type="molecule type" value="Genomic_DNA"/>
</dbReference>
<name>A0A318KRV8_9FIRM</name>
<dbReference type="AlphaFoldDB" id="A0A318KRV8"/>
<organism evidence="2 3">
    <name type="scientific">Dielma fastidiosa</name>
    <dbReference type="NCBI Taxonomy" id="1034346"/>
    <lineage>
        <taxon>Bacteria</taxon>
        <taxon>Bacillati</taxon>
        <taxon>Bacillota</taxon>
        <taxon>Erysipelotrichia</taxon>
        <taxon>Erysipelotrichales</taxon>
        <taxon>Erysipelotrichaceae</taxon>
        <taxon>Dielma</taxon>
    </lineage>
</organism>
<dbReference type="STRING" id="1034346.GCA_000313565_02136"/>
<protein>
    <submittedName>
        <fullName evidence="2">Uncharacterized protein</fullName>
    </submittedName>
</protein>
<evidence type="ECO:0000313" key="2">
    <source>
        <dbReference type="EMBL" id="PXX80450.1"/>
    </source>
</evidence>
<sequence length="186" mass="20565">MKLSKSETLLIQILIIMVVIAVGFFIFLSPMMNLIQTHKLAILSGESQLQEMNMVIEQADSSKPLIETLRKQAAEKAKSVYPLLANVQVDDELMNLAYQTNTTLSMLLIEDFNEEGSENADAAVPGIVKQATITLLGEIDNLYHFIDAVNNYSKSMVIASVAVENSTETKADIVLYFMQADMSAIQ</sequence>
<keyword evidence="1" id="KW-0472">Membrane</keyword>
<reference evidence="2 3" key="1">
    <citation type="submission" date="2018-05" db="EMBL/GenBank/DDBJ databases">
        <title>Genomic Encyclopedia of Type Strains, Phase IV (KMG-IV): sequencing the most valuable type-strain genomes for metagenomic binning, comparative biology and taxonomic classification.</title>
        <authorList>
            <person name="Goeker M."/>
        </authorList>
    </citation>
    <scope>NUCLEOTIDE SEQUENCE [LARGE SCALE GENOMIC DNA]</scope>
    <source>
        <strain evidence="2 3">JC118</strain>
    </source>
</reference>
<keyword evidence="1" id="KW-0812">Transmembrane</keyword>
<accession>A0A318KRV8</accession>
<proteinExistence type="predicted"/>